<feature type="region of interest" description="Disordered" evidence="2">
    <location>
        <begin position="119"/>
        <end position="149"/>
    </location>
</feature>
<feature type="compositionally biased region" description="Basic residues" evidence="2">
    <location>
        <begin position="1"/>
        <end position="11"/>
    </location>
</feature>
<sequence length="306" mass="32367">MVRPVSSKRKLFSASKEQKENEPADGKLRTKQGEALGYPESFSVNSIGGQRKGGVAANNHNNNSSLGIGGCSGNVGGAGKLVEGGWGAEDVAPSTHHTPNRPVMPMSERQQIALLMQMSSPSPPDKVDLSRSSSPRTPGTPSVCRGVNKRNERGETPLHVAAIKGDTERISQLITQGADVNATDYAGWSALHEACNRGFYGVSKLLIEAGADVDAKGLDNDTPLHDACVNNHFKLVRLLLRCGAGVNVVNRRGKTPRDVCRSPGIVALIEAAARGQLQDLGTSSGDELTPQQKGAYSRGRGGRSQR</sequence>
<dbReference type="Pfam" id="PF12796">
    <property type="entry name" value="Ank_2"/>
    <property type="match status" value="1"/>
</dbReference>
<evidence type="ECO:0000313" key="3">
    <source>
        <dbReference type="EMBL" id="ROT69783.1"/>
    </source>
</evidence>
<name>A0A3R7M289_PENVA</name>
<feature type="compositionally biased region" description="Basic and acidic residues" evidence="2">
    <location>
        <begin position="16"/>
        <end position="32"/>
    </location>
</feature>
<organism evidence="3 4">
    <name type="scientific">Penaeus vannamei</name>
    <name type="common">Whiteleg shrimp</name>
    <name type="synonym">Litopenaeus vannamei</name>
    <dbReference type="NCBI Taxonomy" id="6689"/>
    <lineage>
        <taxon>Eukaryota</taxon>
        <taxon>Metazoa</taxon>
        <taxon>Ecdysozoa</taxon>
        <taxon>Arthropoda</taxon>
        <taxon>Crustacea</taxon>
        <taxon>Multicrustacea</taxon>
        <taxon>Malacostraca</taxon>
        <taxon>Eumalacostraca</taxon>
        <taxon>Eucarida</taxon>
        <taxon>Decapoda</taxon>
        <taxon>Dendrobranchiata</taxon>
        <taxon>Penaeoidea</taxon>
        <taxon>Penaeidae</taxon>
        <taxon>Penaeus</taxon>
    </lineage>
</organism>
<dbReference type="Proteomes" id="UP000283509">
    <property type="component" value="Unassembled WGS sequence"/>
</dbReference>
<evidence type="ECO:0000256" key="1">
    <source>
        <dbReference type="PROSITE-ProRule" id="PRU00023"/>
    </source>
</evidence>
<dbReference type="PROSITE" id="PS50088">
    <property type="entry name" value="ANK_REPEAT"/>
    <property type="match status" value="3"/>
</dbReference>
<keyword evidence="1" id="KW-0040">ANK repeat</keyword>
<feature type="repeat" description="ANK" evidence="1">
    <location>
        <begin position="186"/>
        <end position="218"/>
    </location>
</feature>
<proteinExistence type="predicted"/>
<evidence type="ECO:0000256" key="2">
    <source>
        <dbReference type="SAM" id="MobiDB-lite"/>
    </source>
</evidence>
<feature type="compositionally biased region" description="Polar residues" evidence="2">
    <location>
        <begin position="280"/>
        <end position="294"/>
    </location>
</feature>
<feature type="compositionally biased region" description="Low complexity" evidence="2">
    <location>
        <begin position="130"/>
        <end position="142"/>
    </location>
</feature>
<reference evidence="3 4" key="2">
    <citation type="submission" date="2019-01" db="EMBL/GenBank/DDBJ databases">
        <title>The decoding of complex shrimp genome reveals the adaptation for benthos swimmer, frequently molting mechanism and breeding impact on genome.</title>
        <authorList>
            <person name="Sun Y."/>
            <person name="Gao Y."/>
            <person name="Yu Y."/>
        </authorList>
    </citation>
    <scope>NUCLEOTIDE SEQUENCE [LARGE SCALE GENOMIC DNA]</scope>
    <source>
        <tissue evidence="3">Muscle</tissue>
    </source>
</reference>
<dbReference type="GO" id="GO:0005654">
    <property type="term" value="C:nucleoplasm"/>
    <property type="evidence" value="ECO:0007669"/>
    <property type="project" value="TreeGrafter"/>
</dbReference>
<keyword evidence="4" id="KW-1185">Reference proteome</keyword>
<dbReference type="PRINTS" id="PR01415">
    <property type="entry name" value="ANKYRIN"/>
</dbReference>
<evidence type="ECO:0000313" key="4">
    <source>
        <dbReference type="Proteomes" id="UP000283509"/>
    </source>
</evidence>
<dbReference type="STRING" id="6689.A0A3R7M289"/>
<dbReference type="InterPro" id="IPR002110">
    <property type="entry name" value="Ankyrin_rpt"/>
</dbReference>
<accession>A0A3R7M289</accession>
<dbReference type="OrthoDB" id="5806726at2759"/>
<reference evidence="3 4" key="1">
    <citation type="submission" date="2018-04" db="EMBL/GenBank/DDBJ databases">
        <authorList>
            <person name="Zhang X."/>
            <person name="Yuan J."/>
            <person name="Li F."/>
            <person name="Xiang J."/>
        </authorList>
    </citation>
    <scope>NUCLEOTIDE SEQUENCE [LARGE SCALE GENOMIC DNA]</scope>
    <source>
        <tissue evidence="3">Muscle</tissue>
    </source>
</reference>
<dbReference type="Gene3D" id="1.25.40.20">
    <property type="entry name" value="Ankyrin repeat-containing domain"/>
    <property type="match status" value="2"/>
</dbReference>
<feature type="repeat" description="ANK" evidence="1">
    <location>
        <begin position="153"/>
        <end position="185"/>
    </location>
</feature>
<dbReference type="SUPFAM" id="SSF48403">
    <property type="entry name" value="Ankyrin repeat"/>
    <property type="match status" value="1"/>
</dbReference>
<dbReference type="InterPro" id="IPR036770">
    <property type="entry name" value="Ankyrin_rpt-contain_sf"/>
</dbReference>
<comment type="caution">
    <text evidence="3">The sequence shown here is derived from an EMBL/GenBank/DDBJ whole genome shotgun (WGS) entry which is preliminary data.</text>
</comment>
<dbReference type="PANTHER" id="PTHR24149">
    <property type="entry name" value="ANKYRIN REPEAT DOMAIN-CONTAINING PROTEIN 12"/>
    <property type="match status" value="1"/>
</dbReference>
<dbReference type="Pfam" id="PF00023">
    <property type="entry name" value="Ank"/>
    <property type="match status" value="1"/>
</dbReference>
<dbReference type="AlphaFoldDB" id="A0A3R7M289"/>
<feature type="region of interest" description="Disordered" evidence="2">
    <location>
        <begin position="280"/>
        <end position="306"/>
    </location>
</feature>
<dbReference type="PROSITE" id="PS50297">
    <property type="entry name" value="ANK_REP_REGION"/>
    <property type="match status" value="3"/>
</dbReference>
<feature type="region of interest" description="Disordered" evidence="2">
    <location>
        <begin position="1"/>
        <end position="34"/>
    </location>
</feature>
<gene>
    <name evidence="3" type="ORF">C7M84_011998</name>
</gene>
<dbReference type="EMBL" id="QCYY01002519">
    <property type="protein sequence ID" value="ROT69783.1"/>
    <property type="molecule type" value="Genomic_DNA"/>
</dbReference>
<dbReference type="SMART" id="SM00248">
    <property type="entry name" value="ANK"/>
    <property type="match status" value="3"/>
</dbReference>
<feature type="repeat" description="ANK" evidence="1">
    <location>
        <begin position="219"/>
        <end position="251"/>
    </location>
</feature>
<dbReference type="InterPro" id="IPR053210">
    <property type="entry name" value="ANKRD12"/>
</dbReference>
<dbReference type="PANTHER" id="PTHR24149:SF14">
    <property type="entry name" value="ANKYRIN REPEAT DOMAIN 12"/>
    <property type="match status" value="1"/>
</dbReference>
<protein>
    <submittedName>
        <fullName evidence="3">Ankyrin repeat domain-containing protein 11</fullName>
    </submittedName>
</protein>